<dbReference type="GO" id="GO:0004113">
    <property type="term" value="F:2',3'-cyclic-nucleotide 3'-phosphodiesterase activity"/>
    <property type="evidence" value="ECO:0007669"/>
    <property type="project" value="InterPro"/>
</dbReference>
<dbReference type="RefSeq" id="WP_127015904.1">
    <property type="nucleotide sequence ID" value="NZ_CP016379.1"/>
</dbReference>
<dbReference type="EMBL" id="CP016379">
    <property type="protein sequence ID" value="AZR72575.1"/>
    <property type="molecule type" value="Genomic_DNA"/>
</dbReference>
<feature type="short sequence motif" description="HXTX 2" evidence="2">
    <location>
        <begin position="130"/>
        <end position="133"/>
    </location>
</feature>
<feature type="active site" description="Proton donor" evidence="2">
    <location>
        <position position="43"/>
    </location>
</feature>
<gene>
    <name evidence="4" type="ORF">BBF96_03745</name>
</gene>
<keyword evidence="4" id="KW-0436">Ligase</keyword>
<dbReference type="Pfam" id="PF02834">
    <property type="entry name" value="LigT_PEase"/>
    <property type="match status" value="2"/>
</dbReference>
<dbReference type="EC" id="3.1.4.58" evidence="2"/>
<evidence type="ECO:0000313" key="5">
    <source>
        <dbReference type="Proteomes" id="UP000267250"/>
    </source>
</evidence>
<dbReference type="HAMAP" id="MF_01940">
    <property type="entry name" value="RNA_CPDase"/>
    <property type="match status" value="1"/>
</dbReference>
<dbReference type="GO" id="GO:0008664">
    <property type="term" value="F:RNA 2',3'-cyclic 3'-phosphodiesterase activity"/>
    <property type="evidence" value="ECO:0007669"/>
    <property type="project" value="UniProtKB-EC"/>
</dbReference>
<feature type="active site" description="Proton acceptor" evidence="2">
    <location>
        <position position="130"/>
    </location>
</feature>
<sequence>MAKIRTFIAVEFSEELKKEIIQIQQRLKRDLRNLKWVPYSNFHLTLKFLGDVESKRIPEMAEGLALAIEGIKTFSVGFAGLGGFPEILKPRVIWLGVDRGKKELIQLQEAVEKELTFQGFAPEKKPYSPHLTLARSRRDTNLRVVGELLSQIKVQPTRTDLIQSIRIMKSDLRPQGPIYTCLKEIPLLG</sequence>
<protein>
    <recommendedName>
        <fullName evidence="2">RNA 2',3'-cyclic phosphodiesterase</fullName>
        <shortName evidence="2">RNA 2',3'-CPDase</shortName>
        <ecNumber evidence="2">3.1.4.58</ecNumber>
    </recommendedName>
</protein>
<evidence type="ECO:0000256" key="2">
    <source>
        <dbReference type="HAMAP-Rule" id="MF_01940"/>
    </source>
</evidence>
<dbReference type="GO" id="GO:0016874">
    <property type="term" value="F:ligase activity"/>
    <property type="evidence" value="ECO:0007669"/>
    <property type="project" value="UniProtKB-KW"/>
</dbReference>
<accession>A0A3S9SWC2</accession>
<organism evidence="4 5">
    <name type="scientific">Anoxybacter fermentans</name>
    <dbReference type="NCBI Taxonomy" id="1323375"/>
    <lineage>
        <taxon>Bacteria</taxon>
        <taxon>Bacillati</taxon>
        <taxon>Bacillota</taxon>
        <taxon>Clostridia</taxon>
        <taxon>Halanaerobiales</taxon>
        <taxon>Anoxybacter</taxon>
    </lineage>
</organism>
<dbReference type="KEGG" id="aft:BBF96_03745"/>
<dbReference type="SUPFAM" id="SSF55144">
    <property type="entry name" value="LigT-like"/>
    <property type="match status" value="1"/>
</dbReference>
<dbReference type="OrthoDB" id="9789350at2"/>
<keyword evidence="5" id="KW-1185">Reference proteome</keyword>
<dbReference type="InterPro" id="IPR009097">
    <property type="entry name" value="Cyclic_Pdiesterase"/>
</dbReference>
<dbReference type="InterPro" id="IPR004175">
    <property type="entry name" value="RNA_CPDase"/>
</dbReference>
<evidence type="ECO:0000313" key="4">
    <source>
        <dbReference type="EMBL" id="AZR72575.1"/>
    </source>
</evidence>
<keyword evidence="1 2" id="KW-0378">Hydrolase</keyword>
<dbReference type="NCBIfam" id="TIGR02258">
    <property type="entry name" value="2_5_ligase"/>
    <property type="match status" value="1"/>
</dbReference>
<dbReference type="AlphaFoldDB" id="A0A3S9SWC2"/>
<proteinExistence type="inferred from homology"/>
<dbReference type="PANTHER" id="PTHR35561:SF1">
    <property type="entry name" value="RNA 2',3'-CYCLIC PHOSPHODIESTERASE"/>
    <property type="match status" value="1"/>
</dbReference>
<dbReference type="PANTHER" id="PTHR35561">
    <property type="entry name" value="RNA 2',3'-CYCLIC PHOSPHODIESTERASE"/>
    <property type="match status" value="1"/>
</dbReference>
<feature type="short sequence motif" description="HXTX 1" evidence="2">
    <location>
        <begin position="43"/>
        <end position="46"/>
    </location>
</feature>
<comment type="catalytic activity">
    <reaction evidence="2">
        <text>a 3'-end 2',3'-cyclophospho-ribonucleotide-RNA + H2O = a 3'-end 2'-phospho-ribonucleotide-RNA + H(+)</text>
        <dbReference type="Rhea" id="RHEA:11828"/>
        <dbReference type="Rhea" id="RHEA-COMP:10464"/>
        <dbReference type="Rhea" id="RHEA-COMP:17353"/>
        <dbReference type="ChEBI" id="CHEBI:15377"/>
        <dbReference type="ChEBI" id="CHEBI:15378"/>
        <dbReference type="ChEBI" id="CHEBI:83064"/>
        <dbReference type="ChEBI" id="CHEBI:173113"/>
        <dbReference type="EC" id="3.1.4.58"/>
    </reaction>
</comment>
<evidence type="ECO:0000256" key="1">
    <source>
        <dbReference type="ARBA" id="ARBA00022801"/>
    </source>
</evidence>
<dbReference type="InterPro" id="IPR014051">
    <property type="entry name" value="Phosphoesterase_HXTX"/>
</dbReference>
<comment type="function">
    <text evidence="2">Hydrolyzes RNA 2',3'-cyclic phosphodiester to an RNA 2'-phosphomonoester.</text>
</comment>
<name>A0A3S9SWC2_9FIRM</name>
<comment type="similarity">
    <text evidence="2">Belongs to the 2H phosphoesterase superfamily. ThpR family.</text>
</comment>
<feature type="domain" description="Phosphoesterase HXTX" evidence="3">
    <location>
        <begin position="99"/>
        <end position="179"/>
    </location>
</feature>
<dbReference type="Proteomes" id="UP000267250">
    <property type="component" value="Chromosome"/>
</dbReference>
<reference evidence="4 5" key="1">
    <citation type="submission" date="2016-07" db="EMBL/GenBank/DDBJ databases">
        <title>Genome and transcriptome analysis of iron-reducing fermentative bacteria Anoxybacter fermentans.</title>
        <authorList>
            <person name="Zeng X."/>
            <person name="Shao Z."/>
        </authorList>
    </citation>
    <scope>NUCLEOTIDE SEQUENCE [LARGE SCALE GENOMIC DNA]</scope>
    <source>
        <strain evidence="4 5">DY22613</strain>
    </source>
</reference>
<dbReference type="Gene3D" id="3.90.1140.10">
    <property type="entry name" value="Cyclic phosphodiesterase"/>
    <property type="match status" value="1"/>
</dbReference>
<evidence type="ECO:0000259" key="3">
    <source>
        <dbReference type="Pfam" id="PF02834"/>
    </source>
</evidence>
<feature type="domain" description="Phosphoesterase HXTX" evidence="3">
    <location>
        <begin position="12"/>
        <end position="94"/>
    </location>
</feature>